<dbReference type="Gene3D" id="1.10.10.10">
    <property type="entry name" value="Winged helix-like DNA-binding domain superfamily/Winged helix DNA-binding domain"/>
    <property type="match status" value="1"/>
</dbReference>
<dbReference type="InterPro" id="IPR036388">
    <property type="entry name" value="WH-like_DNA-bd_sf"/>
</dbReference>
<dbReference type="PANTHER" id="PTHR38600">
    <property type="entry name" value="TRANSCRIPTIONAL REGULATORY PROTEIN"/>
    <property type="match status" value="1"/>
</dbReference>
<dbReference type="EMBL" id="JACFXV010000053">
    <property type="protein sequence ID" value="MBA5777852.1"/>
    <property type="molecule type" value="Genomic_DNA"/>
</dbReference>
<reference evidence="3 4" key="1">
    <citation type="submission" date="2020-07" db="EMBL/GenBank/DDBJ databases">
        <title>Stappia sp., F7233, whole genome shotgun sequencing project.</title>
        <authorList>
            <person name="Jiang S."/>
            <person name="Liu Z.W."/>
            <person name="Du Z.J."/>
        </authorList>
    </citation>
    <scope>NUCLEOTIDE SEQUENCE [LARGE SCALE GENOMIC DNA]</scope>
    <source>
        <strain evidence="3 4">F7233</strain>
    </source>
</reference>
<dbReference type="InterPro" id="IPR011991">
    <property type="entry name" value="ArsR-like_HTH"/>
</dbReference>
<proteinExistence type="predicted"/>
<keyword evidence="4" id="KW-1185">Reference proteome</keyword>
<feature type="region of interest" description="Disordered" evidence="1">
    <location>
        <begin position="110"/>
        <end position="131"/>
    </location>
</feature>
<dbReference type="PRINTS" id="PR00778">
    <property type="entry name" value="HTHARSR"/>
</dbReference>
<protein>
    <submittedName>
        <fullName evidence="3">Helix-turn-helix transcriptional regulator</fullName>
    </submittedName>
</protein>
<accession>A0A839AG60</accession>
<organism evidence="3 4">
    <name type="scientific">Stappia albiluteola</name>
    <dbReference type="NCBI Taxonomy" id="2758565"/>
    <lineage>
        <taxon>Bacteria</taxon>
        <taxon>Pseudomonadati</taxon>
        <taxon>Pseudomonadota</taxon>
        <taxon>Alphaproteobacteria</taxon>
        <taxon>Hyphomicrobiales</taxon>
        <taxon>Stappiaceae</taxon>
        <taxon>Stappia</taxon>
    </lineage>
</organism>
<gene>
    <name evidence="3" type="ORF">H2509_12030</name>
</gene>
<dbReference type="SUPFAM" id="SSF46785">
    <property type="entry name" value="Winged helix' DNA-binding domain"/>
    <property type="match status" value="1"/>
</dbReference>
<dbReference type="CDD" id="cd00090">
    <property type="entry name" value="HTH_ARSR"/>
    <property type="match status" value="1"/>
</dbReference>
<dbReference type="SMART" id="SM00418">
    <property type="entry name" value="HTH_ARSR"/>
    <property type="match status" value="1"/>
</dbReference>
<dbReference type="Pfam" id="PF12840">
    <property type="entry name" value="HTH_20"/>
    <property type="match status" value="1"/>
</dbReference>
<dbReference type="PROSITE" id="PS50987">
    <property type="entry name" value="HTH_ARSR_2"/>
    <property type="match status" value="1"/>
</dbReference>
<dbReference type="PANTHER" id="PTHR38600:SF2">
    <property type="entry name" value="SLL0088 PROTEIN"/>
    <property type="match status" value="1"/>
</dbReference>
<dbReference type="RefSeq" id="WP_182165600.1">
    <property type="nucleotide sequence ID" value="NZ_JACFXV010000053.1"/>
</dbReference>
<dbReference type="NCBIfam" id="NF033788">
    <property type="entry name" value="HTH_metalloreg"/>
    <property type="match status" value="1"/>
</dbReference>
<evidence type="ECO:0000256" key="1">
    <source>
        <dbReference type="SAM" id="MobiDB-lite"/>
    </source>
</evidence>
<evidence type="ECO:0000313" key="3">
    <source>
        <dbReference type="EMBL" id="MBA5777852.1"/>
    </source>
</evidence>
<dbReference type="GO" id="GO:0003700">
    <property type="term" value="F:DNA-binding transcription factor activity"/>
    <property type="evidence" value="ECO:0007669"/>
    <property type="project" value="InterPro"/>
</dbReference>
<sequence>MTPQIHASQPGSMPELFAALADPVRLAIVERLLDEGEISAGALAEPFAISKPAISRHIAVLEKAGMVERRVKKQFRLFRIRPQAMRDLDQWVRRYRHFWETSFDRLERLFPQSERGATDNKGDSSNDNSNA</sequence>
<dbReference type="InterPro" id="IPR001845">
    <property type="entry name" value="HTH_ArsR_DNA-bd_dom"/>
</dbReference>
<dbReference type="AlphaFoldDB" id="A0A839AG60"/>
<name>A0A839AG60_9HYPH</name>
<comment type="caution">
    <text evidence="3">The sequence shown here is derived from an EMBL/GenBank/DDBJ whole genome shotgun (WGS) entry which is preliminary data.</text>
</comment>
<dbReference type="InterPro" id="IPR036390">
    <property type="entry name" value="WH_DNA-bd_sf"/>
</dbReference>
<evidence type="ECO:0000259" key="2">
    <source>
        <dbReference type="PROSITE" id="PS50987"/>
    </source>
</evidence>
<evidence type="ECO:0000313" key="4">
    <source>
        <dbReference type="Proteomes" id="UP000541109"/>
    </source>
</evidence>
<feature type="domain" description="HTH arsR-type" evidence="2">
    <location>
        <begin position="5"/>
        <end position="100"/>
    </location>
</feature>
<dbReference type="Proteomes" id="UP000541109">
    <property type="component" value="Unassembled WGS sequence"/>
</dbReference>